<organism evidence="3 4">
    <name type="scientific">Aureococcus anophagefferens</name>
    <name type="common">Harmful bloom alga</name>
    <dbReference type="NCBI Taxonomy" id="44056"/>
    <lineage>
        <taxon>Eukaryota</taxon>
        <taxon>Sar</taxon>
        <taxon>Stramenopiles</taxon>
        <taxon>Ochrophyta</taxon>
        <taxon>Pelagophyceae</taxon>
        <taxon>Pelagomonadales</taxon>
        <taxon>Pelagomonadaceae</taxon>
        <taxon>Aureococcus</taxon>
    </lineage>
</organism>
<dbReference type="SMART" id="SM00028">
    <property type="entry name" value="TPR"/>
    <property type="match status" value="3"/>
</dbReference>
<dbReference type="InterPro" id="IPR052758">
    <property type="entry name" value="SRC_co-chaperone"/>
</dbReference>
<dbReference type="SUPFAM" id="SSF48452">
    <property type="entry name" value="TPR-like"/>
    <property type="match status" value="1"/>
</dbReference>
<dbReference type="EMBL" id="JBBJCI010000153">
    <property type="protein sequence ID" value="KAK7241744.1"/>
    <property type="molecule type" value="Genomic_DNA"/>
</dbReference>
<feature type="region of interest" description="Disordered" evidence="2">
    <location>
        <begin position="784"/>
        <end position="829"/>
    </location>
</feature>
<keyword evidence="1" id="KW-0175">Coiled coil</keyword>
<reference evidence="3 4" key="1">
    <citation type="submission" date="2024-03" db="EMBL/GenBank/DDBJ databases">
        <title>Aureococcus anophagefferens CCMP1851 and Kratosvirus quantuckense: Draft genome of a second virus-susceptible host strain in the model system.</title>
        <authorList>
            <person name="Chase E."/>
            <person name="Truchon A.R."/>
            <person name="Schepens W."/>
            <person name="Wilhelm S.W."/>
        </authorList>
    </citation>
    <scope>NUCLEOTIDE SEQUENCE [LARGE SCALE GENOMIC DNA]</scope>
    <source>
        <strain evidence="3 4">CCMP1851</strain>
    </source>
</reference>
<gene>
    <name evidence="3" type="ORF">SO694_00153010</name>
</gene>
<sequence length="829" mass="93423">MAPMSEDEHNVQHILYVTSDVALQAKHRADDAMVAGDYDASIKELTTSIDELAIDAEAFCALRHAAAFLRNTRAFNLLRLGRYDEAREDAMACMELDIEGGAWHRVITAAEGRVPIEEVIKAEAEAEEERLEKEKASIVVPEALPRSSKRGSTAVEPFFTELGLAAKKAGEAEFARRAYGRAHRHYSEALCEAKLDEMSHPVRRAHAMLRCNRALCSLLMRRFEAAREDAREAVKLDATWGRGWDRLIAACAGLGDAENLAEANAALAEATVRRADKFACPKATRLQLARARTWRTSLPAAAALGILDAEEKDETCQILLQRAVALKGKLTVHVVGCDDAKEGLADYASLCRWIRELVPYCEHAELDVKLVGFHDKRWFLGPRDELAASDPRVAAMVANLDDCCEREQPHLKLEVVDLFRKGRVKILDPLEEKKKRREEEDERVNAEVMEKIYFNDPDKIRSMREDEERKKVDKVKLEKLMRERDRRPTKPLMWHDAYRAEDPEEEAKRPEVVLLANPGVDFNFDRWYPTVAALIMQGALIVVTGHTAVEGWSDEAVGAQDIFERLGARVVVPRTRCKLYCRTSRLARVQPFYNVRPKGTKVVRDASLLDDEDVFAENGFYFVCQGIDLRNCPADQQLPMGQYELDLCKKHVGAHLCRRAADLESRPDVADELRNSAKKLDWGTKGVDKDRSFQAEDFLCLMSPLYNKERAKYLERKEERRLDVLRAERKDFREARLAAKAAREQLDDAEAAAEAAQDALEAEDMRAIAAAAAKFEALLESKKQPAAIAPKPLDNPFDDDDDDDDMPPLDDEEWAACNDVDDGDLGLVD</sequence>
<feature type="coiled-coil region" evidence="1">
    <location>
        <begin position="715"/>
        <end position="766"/>
    </location>
</feature>
<dbReference type="InterPro" id="IPR019734">
    <property type="entry name" value="TPR_rpt"/>
</dbReference>
<dbReference type="PANTHER" id="PTHR44200:SF1">
    <property type="entry name" value="DNAJ HOMOLOG SUBFAMILY C MEMBER 7"/>
    <property type="match status" value="1"/>
</dbReference>
<feature type="coiled-coil region" evidence="1">
    <location>
        <begin position="430"/>
        <end position="483"/>
    </location>
</feature>
<name>A0ABR1FZP6_AURAN</name>
<dbReference type="Proteomes" id="UP001363151">
    <property type="component" value="Unassembled WGS sequence"/>
</dbReference>
<proteinExistence type="predicted"/>
<evidence type="ECO:0000313" key="4">
    <source>
        <dbReference type="Proteomes" id="UP001363151"/>
    </source>
</evidence>
<dbReference type="Gene3D" id="1.25.40.10">
    <property type="entry name" value="Tetratricopeptide repeat domain"/>
    <property type="match status" value="2"/>
</dbReference>
<dbReference type="InterPro" id="IPR011990">
    <property type="entry name" value="TPR-like_helical_dom_sf"/>
</dbReference>
<evidence type="ECO:0000313" key="3">
    <source>
        <dbReference type="EMBL" id="KAK7241744.1"/>
    </source>
</evidence>
<comment type="caution">
    <text evidence="3">The sequence shown here is derived from an EMBL/GenBank/DDBJ whole genome shotgun (WGS) entry which is preliminary data.</text>
</comment>
<dbReference type="PANTHER" id="PTHR44200">
    <property type="entry name" value="DNAJ HOMOLOG SUBFAMILY C MEMBER 7"/>
    <property type="match status" value="1"/>
</dbReference>
<keyword evidence="4" id="KW-1185">Reference proteome</keyword>
<evidence type="ECO:0000256" key="1">
    <source>
        <dbReference type="SAM" id="Coils"/>
    </source>
</evidence>
<protein>
    <submittedName>
        <fullName evidence="3">Uncharacterized protein</fullName>
    </submittedName>
</protein>
<accession>A0ABR1FZP6</accession>
<evidence type="ECO:0000256" key="2">
    <source>
        <dbReference type="SAM" id="MobiDB-lite"/>
    </source>
</evidence>
<feature type="compositionally biased region" description="Acidic residues" evidence="2">
    <location>
        <begin position="796"/>
        <end position="829"/>
    </location>
</feature>